<evidence type="ECO:0000313" key="10">
    <source>
        <dbReference type="Proteomes" id="UP000324974"/>
    </source>
</evidence>
<protein>
    <recommendedName>
        <fullName evidence="8">Abasic site processing protein</fullName>
        <ecNumber evidence="8">3.4.-.-</ecNumber>
    </recommendedName>
</protein>
<comment type="similarity">
    <text evidence="1 8">Belongs to the SOS response-associated peptidase family.</text>
</comment>
<keyword evidence="10" id="KW-1185">Reference proteome</keyword>
<dbReference type="SUPFAM" id="SSF143081">
    <property type="entry name" value="BB1717-like"/>
    <property type="match status" value="1"/>
</dbReference>
<organism evidence="9 10">
    <name type="scientific">Limnoglobus roseus</name>
    <dbReference type="NCBI Taxonomy" id="2598579"/>
    <lineage>
        <taxon>Bacteria</taxon>
        <taxon>Pseudomonadati</taxon>
        <taxon>Planctomycetota</taxon>
        <taxon>Planctomycetia</taxon>
        <taxon>Gemmatales</taxon>
        <taxon>Gemmataceae</taxon>
        <taxon>Limnoglobus</taxon>
    </lineage>
</organism>
<dbReference type="EMBL" id="CP042425">
    <property type="protein sequence ID" value="QEL13853.1"/>
    <property type="molecule type" value="Genomic_DNA"/>
</dbReference>
<dbReference type="Gene3D" id="3.90.1680.10">
    <property type="entry name" value="SOS response associated peptidase-like"/>
    <property type="match status" value="1"/>
</dbReference>
<name>A0A5C1A6A0_9BACT</name>
<dbReference type="Pfam" id="PF02586">
    <property type="entry name" value="SRAP"/>
    <property type="match status" value="1"/>
</dbReference>
<dbReference type="PANTHER" id="PTHR13604:SF0">
    <property type="entry name" value="ABASIC SITE PROCESSING PROTEIN HMCES"/>
    <property type="match status" value="1"/>
</dbReference>
<keyword evidence="5" id="KW-0190">Covalent protein-DNA linkage</keyword>
<dbReference type="KEGG" id="lrs:PX52LOC_00711"/>
<evidence type="ECO:0000256" key="8">
    <source>
        <dbReference type="RuleBase" id="RU364100"/>
    </source>
</evidence>
<dbReference type="GO" id="GO:0106300">
    <property type="term" value="P:protein-DNA covalent cross-linking repair"/>
    <property type="evidence" value="ECO:0007669"/>
    <property type="project" value="InterPro"/>
</dbReference>
<evidence type="ECO:0000256" key="4">
    <source>
        <dbReference type="ARBA" id="ARBA00022801"/>
    </source>
</evidence>
<dbReference type="GO" id="GO:0008233">
    <property type="term" value="F:peptidase activity"/>
    <property type="evidence" value="ECO:0007669"/>
    <property type="project" value="UniProtKB-KW"/>
</dbReference>
<dbReference type="AlphaFoldDB" id="A0A5C1A6A0"/>
<dbReference type="GO" id="GO:0016829">
    <property type="term" value="F:lyase activity"/>
    <property type="evidence" value="ECO:0007669"/>
    <property type="project" value="UniProtKB-KW"/>
</dbReference>
<dbReference type="EC" id="3.4.-.-" evidence="8"/>
<keyword evidence="6" id="KW-0238">DNA-binding</keyword>
<reference evidence="10" key="1">
    <citation type="submission" date="2019-08" db="EMBL/GenBank/DDBJ databases">
        <title>Limnoglobus roseus gen. nov., sp. nov., a novel freshwater planctomycete with a giant genome from the family Gemmataceae.</title>
        <authorList>
            <person name="Kulichevskaya I.S."/>
            <person name="Naumoff D.G."/>
            <person name="Miroshnikov K."/>
            <person name="Ivanova A."/>
            <person name="Philippov D.A."/>
            <person name="Hakobyan A."/>
            <person name="Rijpstra I.C."/>
            <person name="Sinninghe Damste J.S."/>
            <person name="Liesack W."/>
            <person name="Dedysh S.N."/>
        </authorList>
    </citation>
    <scope>NUCLEOTIDE SEQUENCE [LARGE SCALE GENOMIC DNA]</scope>
    <source>
        <strain evidence="10">PX52</strain>
    </source>
</reference>
<sequence>MAGLWECWKDGTTKIFTCCSITTEPNDVLRPFHDRMPVIVRPENFTEWLAAETSEKRLRELLKPYPASEMEAFPVSGHVSKVTNEGPKCLEPLAA</sequence>
<evidence type="ECO:0000256" key="1">
    <source>
        <dbReference type="ARBA" id="ARBA00008136"/>
    </source>
</evidence>
<dbReference type="GO" id="GO:0003697">
    <property type="term" value="F:single-stranded DNA binding"/>
    <property type="evidence" value="ECO:0007669"/>
    <property type="project" value="InterPro"/>
</dbReference>
<dbReference type="InterPro" id="IPR003738">
    <property type="entry name" value="SRAP"/>
</dbReference>
<evidence type="ECO:0000256" key="7">
    <source>
        <dbReference type="ARBA" id="ARBA00023239"/>
    </source>
</evidence>
<accession>A0A5C1A6A0</accession>
<evidence type="ECO:0000256" key="2">
    <source>
        <dbReference type="ARBA" id="ARBA00022670"/>
    </source>
</evidence>
<proteinExistence type="inferred from homology"/>
<dbReference type="PANTHER" id="PTHR13604">
    <property type="entry name" value="DC12-RELATED"/>
    <property type="match status" value="1"/>
</dbReference>
<dbReference type="InterPro" id="IPR036590">
    <property type="entry name" value="SRAP-like"/>
</dbReference>
<evidence type="ECO:0000256" key="3">
    <source>
        <dbReference type="ARBA" id="ARBA00022763"/>
    </source>
</evidence>
<keyword evidence="2 8" id="KW-0645">Protease</keyword>
<keyword evidence="7" id="KW-0456">Lyase</keyword>
<dbReference type="GO" id="GO:0006508">
    <property type="term" value="P:proteolysis"/>
    <property type="evidence" value="ECO:0007669"/>
    <property type="project" value="UniProtKB-KW"/>
</dbReference>
<gene>
    <name evidence="9" type="ORF">PX52LOC_00711</name>
</gene>
<evidence type="ECO:0000256" key="5">
    <source>
        <dbReference type="ARBA" id="ARBA00023124"/>
    </source>
</evidence>
<dbReference type="Proteomes" id="UP000324974">
    <property type="component" value="Chromosome"/>
</dbReference>
<keyword evidence="3" id="KW-0227">DNA damage</keyword>
<keyword evidence="4 8" id="KW-0378">Hydrolase</keyword>
<evidence type="ECO:0000313" key="9">
    <source>
        <dbReference type="EMBL" id="QEL13853.1"/>
    </source>
</evidence>
<evidence type="ECO:0000256" key="6">
    <source>
        <dbReference type="ARBA" id="ARBA00023125"/>
    </source>
</evidence>